<keyword evidence="9" id="KW-1185">Reference proteome</keyword>
<dbReference type="PANTHER" id="PTHR22726">
    <property type="entry name" value="METALLOENDOPEPTIDASE OMA1"/>
    <property type="match status" value="1"/>
</dbReference>
<dbReference type="EMBL" id="JAVDVI010000016">
    <property type="protein sequence ID" value="MDR6969132.1"/>
    <property type="molecule type" value="Genomic_DNA"/>
</dbReference>
<dbReference type="InterPro" id="IPR051156">
    <property type="entry name" value="Mito/Outer_Membr_Metalloprot"/>
</dbReference>
<feature type="domain" description="Peptidase M48" evidence="7">
    <location>
        <begin position="113"/>
        <end position="312"/>
    </location>
</feature>
<evidence type="ECO:0000256" key="2">
    <source>
        <dbReference type="ARBA" id="ARBA00022723"/>
    </source>
</evidence>
<evidence type="ECO:0000259" key="7">
    <source>
        <dbReference type="Pfam" id="PF01435"/>
    </source>
</evidence>
<dbReference type="InterPro" id="IPR001915">
    <property type="entry name" value="Peptidase_M48"/>
</dbReference>
<dbReference type="PANTHER" id="PTHR22726:SF1">
    <property type="entry name" value="METALLOENDOPEPTIDASE OMA1, MITOCHONDRIAL"/>
    <property type="match status" value="1"/>
</dbReference>
<organism evidence="8 9">
    <name type="scientific">Flavobacterium arsenatis</name>
    <dbReference type="NCBI Taxonomy" id="1484332"/>
    <lineage>
        <taxon>Bacteria</taxon>
        <taxon>Pseudomonadati</taxon>
        <taxon>Bacteroidota</taxon>
        <taxon>Flavobacteriia</taxon>
        <taxon>Flavobacteriales</taxon>
        <taxon>Flavobacteriaceae</taxon>
        <taxon>Flavobacterium</taxon>
    </lineage>
</organism>
<comment type="cofactor">
    <cofactor evidence="6">
        <name>Zn(2+)</name>
        <dbReference type="ChEBI" id="CHEBI:29105"/>
    </cofactor>
    <text evidence="6">Binds 1 zinc ion per subunit.</text>
</comment>
<gene>
    <name evidence="8" type="ORF">J2X31_003159</name>
</gene>
<evidence type="ECO:0000313" key="8">
    <source>
        <dbReference type="EMBL" id="MDR6969132.1"/>
    </source>
</evidence>
<comment type="similarity">
    <text evidence="6">Belongs to the peptidase M48 family.</text>
</comment>
<name>A0ABU1TTF0_9FLAO</name>
<evidence type="ECO:0000256" key="3">
    <source>
        <dbReference type="ARBA" id="ARBA00022801"/>
    </source>
</evidence>
<dbReference type="Pfam" id="PF01435">
    <property type="entry name" value="Peptidase_M48"/>
    <property type="match status" value="1"/>
</dbReference>
<accession>A0ABU1TTF0</accession>
<reference evidence="8 9" key="1">
    <citation type="submission" date="2023-07" db="EMBL/GenBank/DDBJ databases">
        <title>Sorghum-associated microbial communities from plants grown in Nebraska, USA.</title>
        <authorList>
            <person name="Schachtman D."/>
        </authorList>
    </citation>
    <scope>NUCLEOTIDE SEQUENCE [LARGE SCALE GENOMIC DNA]</scope>
    <source>
        <strain evidence="8 9">3773</strain>
    </source>
</reference>
<evidence type="ECO:0000256" key="1">
    <source>
        <dbReference type="ARBA" id="ARBA00022670"/>
    </source>
</evidence>
<dbReference type="GO" id="GO:0006508">
    <property type="term" value="P:proteolysis"/>
    <property type="evidence" value="ECO:0007669"/>
    <property type="project" value="UniProtKB-KW"/>
</dbReference>
<sequence>MKKIYFSILLSFSFQLIFSQQILLDTLDTAYKKELESFYLERSTHTLAEIDKIANRKVRSEMKAIFLEKKKDFLKDVQDGKFVYHKEFSKLIDEKFEEIKRSNPDVNFDTIKILLKLDESINAYNVGEGIVIFNLPMLINVNDEFEISYIICHEIAHQHLNHVAKSLQDNIEKSNSQEIIEKTKQIKKTKYNKATLATNEIKNFVYKNRIFSRANEHQADSLGFVYFRKTHPEYVHKSIETLKILKFIDKEKDSLAKSDYIKIFENTAINFDENWLEDNILGSYNYQKNSKIWNIDSLRTHPDIDVRVQYIKDNFKIEEKEIAQYSKLKYLDLKSDTKYDEIFMLYYLKEYGKSLYQTMILLKDDKENGILKKMMYDNLSKIETYKQQYKLNKCLQTESPKFSNSYNTFLSFIRNLRKTNFNQILSYYEY</sequence>
<keyword evidence="5 6" id="KW-0482">Metalloprotease</keyword>
<dbReference type="GO" id="GO:0008233">
    <property type="term" value="F:peptidase activity"/>
    <property type="evidence" value="ECO:0007669"/>
    <property type="project" value="UniProtKB-KW"/>
</dbReference>
<comment type="caution">
    <text evidence="8">The sequence shown here is derived from an EMBL/GenBank/DDBJ whole genome shotgun (WGS) entry which is preliminary data.</text>
</comment>
<keyword evidence="2" id="KW-0479">Metal-binding</keyword>
<proteinExistence type="inferred from homology"/>
<keyword evidence="1 6" id="KW-0645">Protease</keyword>
<dbReference type="Proteomes" id="UP001255185">
    <property type="component" value="Unassembled WGS sequence"/>
</dbReference>
<evidence type="ECO:0000256" key="5">
    <source>
        <dbReference type="ARBA" id="ARBA00023049"/>
    </source>
</evidence>
<protein>
    <submittedName>
        <fullName evidence="8">Zn-dependent protease with chaperone function</fullName>
    </submittedName>
</protein>
<keyword evidence="3 6" id="KW-0378">Hydrolase</keyword>
<dbReference type="RefSeq" id="WP_310027885.1">
    <property type="nucleotide sequence ID" value="NZ_JAVDVI010000016.1"/>
</dbReference>
<evidence type="ECO:0000256" key="4">
    <source>
        <dbReference type="ARBA" id="ARBA00022833"/>
    </source>
</evidence>
<keyword evidence="4 6" id="KW-0862">Zinc</keyword>
<evidence type="ECO:0000256" key="6">
    <source>
        <dbReference type="RuleBase" id="RU003983"/>
    </source>
</evidence>
<evidence type="ECO:0000313" key="9">
    <source>
        <dbReference type="Proteomes" id="UP001255185"/>
    </source>
</evidence>